<evidence type="ECO:0000259" key="6">
    <source>
        <dbReference type="Pfam" id="PF13382"/>
    </source>
</evidence>
<evidence type="ECO:0000256" key="2">
    <source>
        <dbReference type="ARBA" id="ARBA00012782"/>
    </source>
</evidence>
<proteinExistence type="inferred from homology"/>
<gene>
    <name evidence="7" type="ORF">JOE21_001893</name>
</gene>
<dbReference type="InterPro" id="IPR006680">
    <property type="entry name" value="Amidohydro-rel"/>
</dbReference>
<dbReference type="InterPro" id="IPR011059">
    <property type="entry name" value="Metal-dep_hydrolase_composite"/>
</dbReference>
<dbReference type="Proteomes" id="UP001185012">
    <property type="component" value="Unassembled WGS sequence"/>
</dbReference>
<dbReference type="EC" id="3.5.4.2" evidence="2"/>
<dbReference type="PANTHER" id="PTHR11113:SF6">
    <property type="entry name" value="ADENINE DEAMINASE YERA-RELATED"/>
    <property type="match status" value="1"/>
</dbReference>
<evidence type="ECO:0000313" key="7">
    <source>
        <dbReference type="EMBL" id="MDR6225887.1"/>
    </source>
</evidence>
<comment type="similarity">
    <text evidence="1">Belongs to the metallo-dependent hydrolases superfamily. Adenine deaminase family.</text>
</comment>
<evidence type="ECO:0000259" key="5">
    <source>
        <dbReference type="Pfam" id="PF01979"/>
    </source>
</evidence>
<evidence type="ECO:0000313" key="8">
    <source>
        <dbReference type="Proteomes" id="UP001185012"/>
    </source>
</evidence>
<sequence>MIPSTLIEERIAVIETVMGRRPPTVWLKGGQVFNVYTGRLEKQDVWFGGDRIAYVGSREDGKLIPGDSTEVVDVSGAVLIPGYIEPHSHPFQFYNPVSLTEKVLPLGTTAMIHDNLYFFRSLDERVRKEWMDRLLHSPVHHYWWARLDPQAHLHPDGNPFSLEKVSTALEHPATLQAGELTDWMALLDGDPERVAMVETAHRLGKRVEGHSPGASYRTLSRLAAAGVTGDHESITVEEVHNRLRLGYMTTLRFSSLRPDLPDLIRGLLKGGESVPWHRLMMTTDGPTPPALSQGYVDAMIRVALEAGCPPEYAYPMVTLNPAVYYGLDSHIGGIAPGRSADINILQSLEEPTPLEVFSRGRRVARDGRLTVELPQLDWNRFPAFTSVDWRLKPEDLELSVKKGEPVPVIQLVNPVITHLKWEEEEIEDPTLRDERLFVTLVDPAGRWATRAFLRGFGRGVEGLASSYNGSGDLLVLGQAPEAMAHAANRVLEAGGGIAWIQGGKEHFFLPLPIGGKMSDLPVDELVDRSEELVRKLKEVGHPFHDPIYTFMFLSSTHLPQVRLTCDGLMRIKDREIVVPSVPLT</sequence>
<dbReference type="GO" id="GO:0000034">
    <property type="term" value="F:adenine deaminase activity"/>
    <property type="evidence" value="ECO:0007669"/>
    <property type="project" value="UniProtKB-EC"/>
</dbReference>
<reference evidence="7 8" key="1">
    <citation type="submission" date="2023-07" db="EMBL/GenBank/DDBJ databases">
        <title>Genomic Encyclopedia of Type Strains, Phase IV (KMG-IV): sequencing the most valuable type-strain genomes for metagenomic binning, comparative biology and taxonomic classification.</title>
        <authorList>
            <person name="Goeker M."/>
        </authorList>
    </citation>
    <scope>NUCLEOTIDE SEQUENCE [LARGE SCALE GENOMIC DNA]</scope>
    <source>
        <strain evidence="7 8">DSM 45903</strain>
    </source>
</reference>
<dbReference type="EMBL" id="JAVDQG010000004">
    <property type="protein sequence ID" value="MDR6225887.1"/>
    <property type="molecule type" value="Genomic_DNA"/>
</dbReference>
<feature type="domain" description="Adenine deaminase C-terminal" evidence="6">
    <location>
        <begin position="419"/>
        <end position="573"/>
    </location>
</feature>
<evidence type="ECO:0000256" key="1">
    <source>
        <dbReference type="ARBA" id="ARBA00006773"/>
    </source>
</evidence>
<dbReference type="InterPro" id="IPR032466">
    <property type="entry name" value="Metal_Hydrolase"/>
</dbReference>
<keyword evidence="8" id="KW-1185">Reference proteome</keyword>
<dbReference type="InterPro" id="IPR026912">
    <property type="entry name" value="Adenine_deam_C"/>
</dbReference>
<dbReference type="PANTHER" id="PTHR11113">
    <property type="entry name" value="N-ACETYLGLUCOSAMINE-6-PHOSPHATE DEACETYLASE"/>
    <property type="match status" value="1"/>
</dbReference>
<dbReference type="Gene3D" id="3.20.20.140">
    <property type="entry name" value="Metal-dependent hydrolases"/>
    <property type="match status" value="1"/>
</dbReference>
<evidence type="ECO:0000256" key="4">
    <source>
        <dbReference type="ARBA" id="ARBA00047720"/>
    </source>
</evidence>
<organism evidence="7 8">
    <name type="scientific">Desmospora profundinema</name>
    <dbReference type="NCBI Taxonomy" id="1571184"/>
    <lineage>
        <taxon>Bacteria</taxon>
        <taxon>Bacillati</taxon>
        <taxon>Bacillota</taxon>
        <taxon>Bacilli</taxon>
        <taxon>Bacillales</taxon>
        <taxon>Thermoactinomycetaceae</taxon>
        <taxon>Desmospora</taxon>
    </lineage>
</organism>
<dbReference type="Pfam" id="PF13382">
    <property type="entry name" value="Adenine_deam_C"/>
    <property type="match status" value="1"/>
</dbReference>
<dbReference type="SUPFAM" id="SSF51556">
    <property type="entry name" value="Metallo-dependent hydrolases"/>
    <property type="match status" value="1"/>
</dbReference>
<evidence type="ECO:0000256" key="3">
    <source>
        <dbReference type="ARBA" id="ARBA00022801"/>
    </source>
</evidence>
<keyword evidence="3 7" id="KW-0378">Hydrolase</keyword>
<dbReference type="SUPFAM" id="SSF51338">
    <property type="entry name" value="Composite domain of metallo-dependent hydrolases"/>
    <property type="match status" value="1"/>
</dbReference>
<accession>A0ABU1IM73</accession>
<dbReference type="Gene3D" id="2.30.40.10">
    <property type="entry name" value="Urease, subunit C, domain 1"/>
    <property type="match status" value="1"/>
</dbReference>
<comment type="caution">
    <text evidence="7">The sequence shown here is derived from an EMBL/GenBank/DDBJ whole genome shotgun (WGS) entry which is preliminary data.</text>
</comment>
<feature type="domain" description="Amidohydrolase-related" evidence="5">
    <location>
        <begin position="78"/>
        <end position="362"/>
    </location>
</feature>
<protein>
    <recommendedName>
        <fullName evidence="2">adenine deaminase</fullName>
        <ecNumber evidence="2">3.5.4.2</ecNumber>
    </recommendedName>
</protein>
<dbReference type="Pfam" id="PF01979">
    <property type="entry name" value="Amidohydro_1"/>
    <property type="match status" value="1"/>
</dbReference>
<name>A0ABU1IM73_9BACL</name>
<comment type="catalytic activity">
    <reaction evidence="4">
        <text>adenine + H2O + H(+) = hypoxanthine + NH4(+)</text>
        <dbReference type="Rhea" id="RHEA:23688"/>
        <dbReference type="ChEBI" id="CHEBI:15377"/>
        <dbReference type="ChEBI" id="CHEBI:15378"/>
        <dbReference type="ChEBI" id="CHEBI:16708"/>
        <dbReference type="ChEBI" id="CHEBI:17368"/>
        <dbReference type="ChEBI" id="CHEBI:28938"/>
        <dbReference type="EC" id="3.5.4.2"/>
    </reaction>
</comment>
<dbReference type="RefSeq" id="WP_309865075.1">
    <property type="nucleotide sequence ID" value="NZ_JAVDQG010000004.1"/>
</dbReference>